<keyword evidence="3" id="KW-1185">Reference proteome</keyword>
<evidence type="ECO:0000313" key="2">
    <source>
        <dbReference type="EMBL" id="BAG05292.1"/>
    </source>
</evidence>
<organism evidence="2 3">
    <name type="scientific">Microcystis aeruginosa (strain NIES-843 / IAM M-2473)</name>
    <dbReference type="NCBI Taxonomy" id="449447"/>
    <lineage>
        <taxon>Bacteria</taxon>
        <taxon>Bacillati</taxon>
        <taxon>Cyanobacteriota</taxon>
        <taxon>Cyanophyceae</taxon>
        <taxon>Oscillatoriophycideae</taxon>
        <taxon>Chroococcales</taxon>
        <taxon>Microcystaceae</taxon>
        <taxon>Microcystis</taxon>
    </lineage>
</organism>
<evidence type="ECO:0000313" key="3">
    <source>
        <dbReference type="Proteomes" id="UP000001510"/>
    </source>
</evidence>
<gene>
    <name evidence="2" type="ordered locus">MAE_54700</name>
</gene>
<keyword evidence="1" id="KW-0732">Signal</keyword>
<dbReference type="KEGG" id="mar:MAE_54700"/>
<accession>B0JGM6</accession>
<feature type="chain" id="PRO_5002750300" evidence="1">
    <location>
        <begin position="28"/>
        <end position="110"/>
    </location>
</feature>
<dbReference type="HOGENOM" id="CLU_2168067_0_0_3"/>
<dbReference type="BioCyc" id="MAER449447:MAE_RS23765-MONOMER"/>
<dbReference type="EnsemblBacteria" id="BAG05292">
    <property type="protein sequence ID" value="BAG05292"/>
    <property type="gene ID" value="MAE_54700"/>
</dbReference>
<proteinExistence type="predicted"/>
<sequence length="110" mass="12299">MNTYFFLKITFLTLMNLGLTFNQPLSASTVMAEYAIVQKIPSNVRSQPNGKIICRITKKVTISVYHFTNSVNGLGSPINGWYSTIACGKEQIGWIHQSRIMLTGKYHSAP</sequence>
<dbReference type="AlphaFoldDB" id="B0JGM6"/>
<dbReference type="Proteomes" id="UP000001510">
    <property type="component" value="Chromosome"/>
</dbReference>
<feature type="signal peptide" evidence="1">
    <location>
        <begin position="1"/>
        <end position="27"/>
    </location>
</feature>
<name>B0JGM6_MICAN</name>
<dbReference type="PaxDb" id="449447-MAE_54700"/>
<evidence type="ECO:0000256" key="1">
    <source>
        <dbReference type="SAM" id="SignalP"/>
    </source>
</evidence>
<protein>
    <submittedName>
        <fullName evidence="2">Peptidase S1</fullName>
    </submittedName>
</protein>
<dbReference type="EMBL" id="AP009552">
    <property type="protein sequence ID" value="BAG05292.1"/>
    <property type="molecule type" value="Genomic_DNA"/>
</dbReference>
<reference evidence="2 3" key="1">
    <citation type="journal article" date="2007" name="DNA Res.">
        <title>Complete genomic structure of the bloom-forming toxic cyanobacterium Microcystis aeruginosa NIES-843.</title>
        <authorList>
            <person name="Kaneko T."/>
            <person name="Nakajima N."/>
            <person name="Okamoto S."/>
            <person name="Suzuki I."/>
            <person name="Tanabe Y."/>
            <person name="Tamaoki M."/>
            <person name="Nakamura Y."/>
            <person name="Kasai F."/>
            <person name="Watanabe A."/>
            <person name="Kawashima K."/>
            <person name="Kishida Y."/>
            <person name="Ono A."/>
            <person name="Shimizu Y."/>
            <person name="Takahashi C."/>
            <person name="Minami C."/>
            <person name="Fujishiro T."/>
            <person name="Kohara M."/>
            <person name="Katoh M."/>
            <person name="Nakazaki N."/>
            <person name="Nakayama S."/>
            <person name="Yamada M."/>
            <person name="Tabata S."/>
            <person name="Watanabe M.M."/>
        </authorList>
    </citation>
    <scope>NUCLEOTIDE SEQUENCE [LARGE SCALE GENOMIC DNA]</scope>
    <source>
        <strain evidence="3">NIES-843 / IAM M-247</strain>
    </source>
</reference>